<dbReference type="InterPro" id="IPR011989">
    <property type="entry name" value="ARM-like"/>
</dbReference>
<dbReference type="Gene3D" id="1.25.10.10">
    <property type="entry name" value="Leucine-rich Repeat Variant"/>
    <property type="match status" value="1"/>
</dbReference>
<keyword evidence="2" id="KW-1185">Reference proteome</keyword>
<sequence>QGRAGCRSSISIFRAFGDGSALLKHELAYCLGQMQDEAAIPVLIRVLEDTSQEPMVRHEAGEALGAIGNPDVLDILKRYSGDPVVEVAETCQLAVKRLEWLQENKQEPGASPYLSVDPAPPAEETDVAKLRETLLDESHTLFDRYRAMFALRNLGGQAAVLALADGKSQCEAACSLLAVNLAAVPLLACRSHISKCSVLSGISQPSCCPPGPLSPWVGVGEGTVCNVGLGPTSLTWDDLAPRCRGPALPFWKVRGCQPHPVAWE</sequence>
<reference evidence="1" key="2">
    <citation type="submission" date="2025-09" db="UniProtKB">
        <authorList>
            <consortium name="Ensembl"/>
        </authorList>
    </citation>
    <scope>IDENTIFICATION</scope>
</reference>
<dbReference type="Ensembl" id="ENSBOBT00000012819.1">
    <property type="protein sequence ID" value="ENSBOBP00000012518.1"/>
    <property type="gene ID" value="ENSBOBG00000007944.1"/>
</dbReference>
<evidence type="ECO:0000313" key="1">
    <source>
        <dbReference type="Ensembl" id="ENSBOBP00000012518.1"/>
    </source>
</evidence>
<dbReference type="PANTHER" id="PTHR12697">
    <property type="entry name" value="PBS LYASE HEAT-LIKE PROTEIN"/>
    <property type="match status" value="1"/>
</dbReference>
<dbReference type="AlphaFoldDB" id="A0A8C0F199"/>
<reference evidence="1" key="1">
    <citation type="submission" date="2025-08" db="UniProtKB">
        <authorList>
            <consortium name="Ensembl"/>
        </authorList>
    </citation>
    <scope>IDENTIFICATION</scope>
</reference>
<dbReference type="InterPro" id="IPR004155">
    <property type="entry name" value="PBS_lyase_HEAT"/>
</dbReference>
<dbReference type="Pfam" id="PF03130">
    <property type="entry name" value="HEAT_PBS"/>
    <property type="match status" value="1"/>
</dbReference>
<dbReference type="InterPro" id="IPR016024">
    <property type="entry name" value="ARM-type_fold"/>
</dbReference>
<accession>A0A8C0F199</accession>
<dbReference type="GO" id="GO:0019135">
    <property type="term" value="F:deoxyhypusine monooxygenase activity"/>
    <property type="evidence" value="ECO:0007669"/>
    <property type="project" value="TreeGrafter"/>
</dbReference>
<name>A0A8C0F199_BUBBB</name>
<protein>
    <submittedName>
        <fullName evidence="1">Deoxyhypusine hydroxylase</fullName>
    </submittedName>
</protein>
<evidence type="ECO:0000313" key="2">
    <source>
        <dbReference type="Proteomes" id="UP000694567"/>
    </source>
</evidence>
<dbReference type="Pfam" id="PF13646">
    <property type="entry name" value="HEAT_2"/>
    <property type="match status" value="1"/>
</dbReference>
<dbReference type="SUPFAM" id="SSF48371">
    <property type="entry name" value="ARM repeat"/>
    <property type="match status" value="1"/>
</dbReference>
<proteinExistence type="predicted"/>
<dbReference type="Proteomes" id="UP000694567">
    <property type="component" value="Unplaced"/>
</dbReference>
<dbReference type="PANTHER" id="PTHR12697:SF5">
    <property type="entry name" value="DEOXYHYPUSINE HYDROXYLASE"/>
    <property type="match status" value="1"/>
</dbReference>
<organism evidence="1 2">
    <name type="scientific">Bubo bubo</name>
    <name type="common">Eurasian eagle-owl</name>
    <name type="synonym">Strix bubo</name>
    <dbReference type="NCBI Taxonomy" id="30461"/>
    <lineage>
        <taxon>Eukaryota</taxon>
        <taxon>Metazoa</taxon>
        <taxon>Chordata</taxon>
        <taxon>Craniata</taxon>
        <taxon>Vertebrata</taxon>
        <taxon>Euteleostomi</taxon>
        <taxon>Archelosauria</taxon>
        <taxon>Archosauria</taxon>
        <taxon>Dinosauria</taxon>
        <taxon>Saurischia</taxon>
        <taxon>Theropoda</taxon>
        <taxon>Coelurosauria</taxon>
        <taxon>Aves</taxon>
        <taxon>Neognathae</taxon>
        <taxon>Neoaves</taxon>
        <taxon>Telluraves</taxon>
        <taxon>Strigiformes</taxon>
        <taxon>Strigidae</taxon>
        <taxon>Bubo</taxon>
    </lineage>
</organism>
<dbReference type="SMART" id="SM00567">
    <property type="entry name" value="EZ_HEAT"/>
    <property type="match status" value="3"/>
</dbReference>